<keyword evidence="2" id="KW-1185">Reference proteome</keyword>
<dbReference type="Proteomes" id="UP001139293">
    <property type="component" value="Unassembled WGS sequence"/>
</dbReference>
<sequence>MSRSAILQAQRADIRGEAGVGYILKPSSDLPPMMFTVEELEALRLGARALLT</sequence>
<proteinExistence type="predicted"/>
<comment type="caution">
    <text evidence="1">The sequence shown here is derived from an EMBL/GenBank/DDBJ whole genome shotgun (WGS) entry which is preliminary data.</text>
</comment>
<name>A0A9X1Z8P4_9GAMM</name>
<accession>A0A9X1Z8P4</accession>
<evidence type="ECO:0000313" key="1">
    <source>
        <dbReference type="EMBL" id="MCL1137594.1"/>
    </source>
</evidence>
<evidence type="ECO:0000313" key="2">
    <source>
        <dbReference type="Proteomes" id="UP001139293"/>
    </source>
</evidence>
<dbReference type="RefSeq" id="WP_248948686.1">
    <property type="nucleotide sequence ID" value="NZ_JAKILB010000002.1"/>
</dbReference>
<reference evidence="1" key="1">
    <citation type="submission" date="2022-01" db="EMBL/GenBank/DDBJ databases">
        <title>Whole genome-based taxonomy of the Shewanellaceae.</title>
        <authorList>
            <person name="Martin-Rodriguez A.J."/>
        </authorList>
    </citation>
    <scope>NUCLEOTIDE SEQUENCE</scope>
    <source>
        <strain evidence="1">KCTC 23973</strain>
    </source>
</reference>
<protein>
    <submittedName>
        <fullName evidence="1">Uncharacterized protein</fullName>
    </submittedName>
</protein>
<gene>
    <name evidence="1" type="ORF">L2740_03420</name>
</gene>
<dbReference type="AlphaFoldDB" id="A0A9X1Z8P4"/>
<organism evidence="1 2">
    <name type="scientific">Shewanella pneumatophori</name>
    <dbReference type="NCBI Taxonomy" id="314092"/>
    <lineage>
        <taxon>Bacteria</taxon>
        <taxon>Pseudomonadati</taxon>
        <taxon>Pseudomonadota</taxon>
        <taxon>Gammaproteobacteria</taxon>
        <taxon>Alteromonadales</taxon>
        <taxon>Shewanellaceae</taxon>
        <taxon>Shewanella</taxon>
    </lineage>
</organism>
<dbReference type="EMBL" id="JAKILB010000002">
    <property type="protein sequence ID" value="MCL1137594.1"/>
    <property type="molecule type" value="Genomic_DNA"/>
</dbReference>